<keyword evidence="5" id="KW-0190">Covalent protein-DNA linkage</keyword>
<accession>A0ABP9ZB12</accession>
<keyword evidence="2" id="KW-0645">Protease</keyword>
<evidence type="ECO:0000256" key="7">
    <source>
        <dbReference type="ARBA" id="ARBA00023239"/>
    </source>
</evidence>
<evidence type="ECO:0000256" key="6">
    <source>
        <dbReference type="ARBA" id="ARBA00023125"/>
    </source>
</evidence>
<dbReference type="SUPFAM" id="SSF143081">
    <property type="entry name" value="BB1717-like"/>
    <property type="match status" value="1"/>
</dbReference>
<dbReference type="Pfam" id="PF02586">
    <property type="entry name" value="SRAP"/>
    <property type="match status" value="1"/>
</dbReference>
<evidence type="ECO:0000256" key="5">
    <source>
        <dbReference type="ARBA" id="ARBA00023124"/>
    </source>
</evidence>
<keyword evidence="7" id="KW-0456">Lyase</keyword>
<keyword evidence="3" id="KW-0227">DNA damage</keyword>
<keyword evidence="4" id="KW-0378">Hydrolase</keyword>
<keyword evidence="9" id="KW-1185">Reference proteome</keyword>
<evidence type="ECO:0008006" key="10">
    <source>
        <dbReference type="Google" id="ProtNLM"/>
    </source>
</evidence>
<evidence type="ECO:0000313" key="9">
    <source>
        <dbReference type="Proteomes" id="UP001473302"/>
    </source>
</evidence>
<name>A0ABP9ZB12_9FUNG</name>
<comment type="caution">
    <text evidence="8">The sequence shown here is derived from an EMBL/GenBank/DDBJ whole genome shotgun (WGS) entry which is preliminary data.</text>
</comment>
<organism evidence="8 9">
    <name type="scientific">Mucor flavus</name>
    <dbReference type="NCBI Taxonomy" id="439312"/>
    <lineage>
        <taxon>Eukaryota</taxon>
        <taxon>Fungi</taxon>
        <taxon>Fungi incertae sedis</taxon>
        <taxon>Mucoromycota</taxon>
        <taxon>Mucoromycotina</taxon>
        <taxon>Mucoromycetes</taxon>
        <taxon>Mucorales</taxon>
        <taxon>Mucorineae</taxon>
        <taxon>Mucoraceae</taxon>
        <taxon>Mucor</taxon>
    </lineage>
</organism>
<protein>
    <recommendedName>
        <fullName evidence="10">Abasic site processing protein HMCES</fullName>
    </recommendedName>
</protein>
<evidence type="ECO:0000256" key="1">
    <source>
        <dbReference type="ARBA" id="ARBA00008136"/>
    </source>
</evidence>
<dbReference type="Gene3D" id="3.90.1680.10">
    <property type="entry name" value="SOS response associated peptidase-like"/>
    <property type="match status" value="1"/>
</dbReference>
<keyword evidence="6" id="KW-0238">DNA-binding</keyword>
<evidence type="ECO:0000256" key="3">
    <source>
        <dbReference type="ARBA" id="ARBA00022763"/>
    </source>
</evidence>
<comment type="similarity">
    <text evidence="1">Belongs to the SOS response-associated peptidase family.</text>
</comment>
<evidence type="ECO:0000256" key="2">
    <source>
        <dbReference type="ARBA" id="ARBA00022670"/>
    </source>
</evidence>
<proteinExistence type="inferred from homology"/>
<gene>
    <name evidence="8" type="ORF">MFLAVUS_009848</name>
</gene>
<evidence type="ECO:0000256" key="4">
    <source>
        <dbReference type="ARBA" id="ARBA00022801"/>
    </source>
</evidence>
<reference evidence="8 9" key="1">
    <citation type="submission" date="2024-04" db="EMBL/GenBank/DDBJ databases">
        <title>genome sequences of Mucor flavus KT1a and Helicostylum pulchrum KT1b strains isolated from the surface of a dry-aged beef.</title>
        <authorList>
            <person name="Toyotome T."/>
            <person name="Hosono M."/>
            <person name="Torimaru M."/>
            <person name="Fukuda K."/>
            <person name="Mikami N."/>
        </authorList>
    </citation>
    <scope>NUCLEOTIDE SEQUENCE [LARGE SCALE GENOMIC DNA]</scope>
    <source>
        <strain evidence="8 9">KT1a</strain>
    </source>
</reference>
<evidence type="ECO:0000313" key="8">
    <source>
        <dbReference type="EMBL" id="GAA5816322.1"/>
    </source>
</evidence>
<dbReference type="PANTHER" id="PTHR13604:SF0">
    <property type="entry name" value="ABASIC SITE PROCESSING PROTEIN HMCES"/>
    <property type="match status" value="1"/>
</dbReference>
<dbReference type="InterPro" id="IPR036590">
    <property type="entry name" value="SRAP-like"/>
</dbReference>
<dbReference type="PANTHER" id="PTHR13604">
    <property type="entry name" value="DC12-RELATED"/>
    <property type="match status" value="1"/>
</dbReference>
<sequence length="266" mass="30620">MCGRFCCSLDPESLEAKLYRDNIVAEPDIRWVDKEKYFPSYNVCPAKYIVTMYQDRKSKKLVLQPMQWGFIPSWSKTRDVVKPINARVETLQEKSKIFDSAKRSERCVIVTEGFYEWKKLSDNKRVPYFIKRKDGQCMVFAGLYNMNTYIADKLNTCVIITTHSTGSFASIHDRMPAILDHAAISTWLDSRLGWSPPVIDLLKPFEGRLDFYQVGNDVGAIKNDSPSLIVPVDDRESSIIHYLKKEDMLNTDNKPTTETKKRGIAL</sequence>
<dbReference type="Proteomes" id="UP001473302">
    <property type="component" value="Unassembled WGS sequence"/>
</dbReference>
<dbReference type="EMBL" id="BAABUK010000031">
    <property type="protein sequence ID" value="GAA5816322.1"/>
    <property type="molecule type" value="Genomic_DNA"/>
</dbReference>
<dbReference type="InterPro" id="IPR003738">
    <property type="entry name" value="SRAP"/>
</dbReference>